<sequence>MNTLTIPRNLIKEGFVILPRREYENLLRVKQNDDIVIKHSFKVPGKQEKFYDKLDKELTQAVREVRRGKVIGPFDNVKDLIKSLHS</sequence>
<accession>A0A1F6VLI9</accession>
<dbReference type="Proteomes" id="UP000178059">
    <property type="component" value="Unassembled WGS sequence"/>
</dbReference>
<dbReference type="EMBL" id="MFTT01000005">
    <property type="protein sequence ID" value="OGI70514.1"/>
    <property type="molecule type" value="Genomic_DNA"/>
</dbReference>
<dbReference type="AlphaFoldDB" id="A0A1F6VLI9"/>
<dbReference type="STRING" id="1801743.A2824_02200"/>
<organism evidence="1 2">
    <name type="scientific">Candidatus Nomurabacteria bacterium RIFCSPHIGHO2_01_FULL_42_16</name>
    <dbReference type="NCBI Taxonomy" id="1801743"/>
    <lineage>
        <taxon>Bacteria</taxon>
        <taxon>Candidatus Nomuraibacteriota</taxon>
    </lineage>
</organism>
<evidence type="ECO:0000313" key="2">
    <source>
        <dbReference type="Proteomes" id="UP000178059"/>
    </source>
</evidence>
<name>A0A1F6VLI9_9BACT</name>
<comment type="caution">
    <text evidence="1">The sequence shown here is derived from an EMBL/GenBank/DDBJ whole genome shotgun (WGS) entry which is preliminary data.</text>
</comment>
<proteinExistence type="predicted"/>
<evidence type="ECO:0008006" key="3">
    <source>
        <dbReference type="Google" id="ProtNLM"/>
    </source>
</evidence>
<evidence type="ECO:0000313" key="1">
    <source>
        <dbReference type="EMBL" id="OGI70514.1"/>
    </source>
</evidence>
<gene>
    <name evidence="1" type="ORF">A2824_02200</name>
</gene>
<protein>
    <recommendedName>
        <fullName evidence="3">SpoVT-AbrB domain-containing protein</fullName>
    </recommendedName>
</protein>
<reference evidence="1 2" key="1">
    <citation type="journal article" date="2016" name="Nat. Commun.">
        <title>Thousands of microbial genomes shed light on interconnected biogeochemical processes in an aquifer system.</title>
        <authorList>
            <person name="Anantharaman K."/>
            <person name="Brown C.T."/>
            <person name="Hug L.A."/>
            <person name="Sharon I."/>
            <person name="Castelle C.J."/>
            <person name="Probst A.J."/>
            <person name="Thomas B.C."/>
            <person name="Singh A."/>
            <person name="Wilkins M.J."/>
            <person name="Karaoz U."/>
            <person name="Brodie E.L."/>
            <person name="Williams K.H."/>
            <person name="Hubbard S.S."/>
            <person name="Banfield J.F."/>
        </authorList>
    </citation>
    <scope>NUCLEOTIDE SEQUENCE [LARGE SCALE GENOMIC DNA]</scope>
</reference>